<sequence>MLTTKRTVFGLVAVLLTLAVFAMMVWAQGSDVIAAPVVLIVAVAMTVCYLAIDFRGANG</sequence>
<protein>
    <submittedName>
        <fullName evidence="2">Uncharacterized protein</fullName>
    </submittedName>
</protein>
<keyword evidence="1" id="KW-0472">Membrane</keyword>
<dbReference type="EMBL" id="CP011542">
    <property type="protein sequence ID" value="AKK04757.1"/>
    <property type="molecule type" value="Genomic_DNA"/>
</dbReference>
<feature type="transmembrane region" description="Helical" evidence="1">
    <location>
        <begin position="7"/>
        <end position="27"/>
    </location>
</feature>
<name>A0A0G3H115_9CORY</name>
<keyword evidence="3" id="KW-1185">Reference proteome</keyword>
<organism evidence="2 3">
    <name type="scientific">Corynebacterium mustelae</name>
    <dbReference type="NCBI Taxonomy" id="571915"/>
    <lineage>
        <taxon>Bacteria</taxon>
        <taxon>Bacillati</taxon>
        <taxon>Actinomycetota</taxon>
        <taxon>Actinomycetes</taxon>
        <taxon>Mycobacteriales</taxon>
        <taxon>Corynebacteriaceae</taxon>
        <taxon>Corynebacterium</taxon>
    </lineage>
</organism>
<gene>
    <name evidence="2" type="ORF">CMUST_02060</name>
</gene>
<dbReference type="PATRIC" id="fig|571915.4.peg.437"/>
<feature type="transmembrane region" description="Helical" evidence="1">
    <location>
        <begin position="33"/>
        <end position="52"/>
    </location>
</feature>
<evidence type="ECO:0000313" key="2">
    <source>
        <dbReference type="EMBL" id="AKK04757.1"/>
    </source>
</evidence>
<evidence type="ECO:0000256" key="1">
    <source>
        <dbReference type="SAM" id="Phobius"/>
    </source>
</evidence>
<dbReference type="AlphaFoldDB" id="A0A0G3H115"/>
<evidence type="ECO:0000313" key="3">
    <source>
        <dbReference type="Proteomes" id="UP000035199"/>
    </source>
</evidence>
<accession>A0A0G3H115</accession>
<reference evidence="3" key="2">
    <citation type="submission" date="2015-05" db="EMBL/GenBank/DDBJ databases">
        <title>Complete genome sequence of Corynebacterium mustelae DSM 45274, isolated from various tissues of a male ferret with lethal sepsis.</title>
        <authorList>
            <person name="Ruckert C."/>
            <person name="Albersmeier A."/>
            <person name="Winkler A."/>
            <person name="Tauch A."/>
        </authorList>
    </citation>
    <scope>NUCLEOTIDE SEQUENCE [LARGE SCALE GENOMIC DNA]</scope>
    <source>
        <strain evidence="3">DSM 45274</strain>
    </source>
</reference>
<proteinExistence type="predicted"/>
<reference evidence="2 3" key="1">
    <citation type="journal article" date="2015" name="Genome Announc.">
        <title>Complete Genome Sequence of the Type Strain Corynebacterium mustelae DSM 45274, Isolated from Various Tissues of a Male Ferret with Lethal Sepsis.</title>
        <authorList>
            <person name="Ruckert C."/>
            <person name="Eimer J."/>
            <person name="Winkler A."/>
            <person name="Tauch A."/>
        </authorList>
    </citation>
    <scope>NUCLEOTIDE SEQUENCE [LARGE SCALE GENOMIC DNA]</scope>
    <source>
        <strain evidence="2 3">DSM 45274</strain>
    </source>
</reference>
<dbReference type="RefSeq" id="WP_047261116.1">
    <property type="nucleotide sequence ID" value="NZ_CP011542.1"/>
</dbReference>
<keyword evidence="1" id="KW-0812">Transmembrane</keyword>
<dbReference type="Proteomes" id="UP000035199">
    <property type="component" value="Chromosome"/>
</dbReference>
<dbReference type="KEGG" id="cmv:CMUST_02060"/>
<keyword evidence="1" id="KW-1133">Transmembrane helix</keyword>